<dbReference type="InterPro" id="IPR029052">
    <property type="entry name" value="Metallo-depent_PP-like"/>
</dbReference>
<dbReference type="Gene3D" id="3.60.21.10">
    <property type="match status" value="1"/>
</dbReference>
<name>A0ABT0PJ20_9GAMM</name>
<reference evidence="1 2" key="1">
    <citation type="submission" date="2022-05" db="EMBL/GenBank/DDBJ databases">
        <authorList>
            <person name="Park J.-S."/>
        </authorList>
    </citation>
    <scope>NUCLEOTIDE SEQUENCE [LARGE SCALE GENOMIC DNA]</scope>
    <source>
        <strain evidence="1 2">2012CJ34-2</strain>
    </source>
</reference>
<gene>
    <name evidence="1" type="ORF">M3P05_14995</name>
</gene>
<accession>A0ABT0PJ20</accession>
<evidence type="ECO:0008006" key="3">
    <source>
        <dbReference type="Google" id="ProtNLM"/>
    </source>
</evidence>
<sequence>MTQDAQEDLAAFWQELQLEEKTLVQFFSSKGCDTSFDLPESGLSLYILNSLPSNTVATMQNILGMPRTTLDDQAVDKLLEGIPFSGWVGKDGSLFTFTKYAQFDPGWTTSLFYYIAVKTGLIKKAEMPPHQPIDLSLWDKFTVIMNGDWGTGYWQDGAKDCPAKQVMASIQRHRADIAVHLGDEYYAGTNTTVAGAPGEEATHFSDLWDPRTQYSFALGSNHGMYDGENGLVHQTLASPTFAAQGGTSIFVIKTRYWNIVGLDSARDNPSTLFEVGYIGQNQITLLQQVGADGKKVMILTHHNALSLDGKERMPIWSQVVKALGRDPDYWVWGHKHIGTAYSSFSAAGNTKAFCFGHGAIPVGVASQLLQADGSFIPQVTYYAHTPLPDPDIAQEKRVMNGYALFDFNGDSVMVQMYNQLGQLEWNSGTAGNAAGKQINLEELGQ</sequence>
<evidence type="ECO:0000313" key="2">
    <source>
        <dbReference type="Proteomes" id="UP001203338"/>
    </source>
</evidence>
<dbReference type="SUPFAM" id="SSF56300">
    <property type="entry name" value="Metallo-dependent phosphatases"/>
    <property type="match status" value="1"/>
</dbReference>
<dbReference type="Proteomes" id="UP001203338">
    <property type="component" value="Unassembled WGS sequence"/>
</dbReference>
<keyword evidence="2" id="KW-1185">Reference proteome</keyword>
<organism evidence="1 2">
    <name type="scientific">Parendozoicomonas callyspongiae</name>
    <dbReference type="NCBI Taxonomy" id="2942213"/>
    <lineage>
        <taxon>Bacteria</taxon>
        <taxon>Pseudomonadati</taxon>
        <taxon>Pseudomonadota</taxon>
        <taxon>Gammaproteobacteria</taxon>
        <taxon>Oceanospirillales</taxon>
        <taxon>Endozoicomonadaceae</taxon>
        <taxon>Parendozoicomonas</taxon>
    </lineage>
</organism>
<protein>
    <recommendedName>
        <fullName evidence="3">Metallophosphoesterase</fullName>
    </recommendedName>
</protein>
<evidence type="ECO:0000313" key="1">
    <source>
        <dbReference type="EMBL" id="MCL6271231.1"/>
    </source>
</evidence>
<proteinExistence type="predicted"/>
<dbReference type="EMBL" id="JAMFLX010000022">
    <property type="protein sequence ID" value="MCL6271231.1"/>
    <property type="molecule type" value="Genomic_DNA"/>
</dbReference>
<comment type="caution">
    <text evidence="1">The sequence shown here is derived from an EMBL/GenBank/DDBJ whole genome shotgun (WGS) entry which is preliminary data.</text>
</comment>